<gene>
    <name evidence="1" type="ORF">TNCT_569931</name>
</gene>
<dbReference type="EMBL" id="BMAO01004056">
    <property type="protein sequence ID" value="GFQ92065.1"/>
    <property type="molecule type" value="Genomic_DNA"/>
</dbReference>
<name>A0A8X6FXZ5_TRICU</name>
<sequence>MEKWTRKRPWWWIRRRVMDKKNFGGGYMEVVDRKVLVVNIEEVVNMEKLRSGYGDLAVIMEVGGSSIKGFSGGHSDSGYGGLGKGGDQGGYDGSLGGGYGGGQGGDSKTILVPVIKYVPVVQHVPVVEHIKVVTKSGGGGGGGRKKGVSGSDSLDIQVDMEALMVEVVNPVKDWRALEVDG</sequence>
<protein>
    <submittedName>
        <fullName evidence="1">Uncharacterized protein</fullName>
    </submittedName>
</protein>
<dbReference type="Proteomes" id="UP000887116">
    <property type="component" value="Unassembled WGS sequence"/>
</dbReference>
<accession>A0A8X6FXZ5</accession>
<keyword evidence="2" id="KW-1185">Reference proteome</keyword>
<evidence type="ECO:0000313" key="1">
    <source>
        <dbReference type="EMBL" id="GFQ92065.1"/>
    </source>
</evidence>
<comment type="caution">
    <text evidence="1">The sequence shown here is derived from an EMBL/GenBank/DDBJ whole genome shotgun (WGS) entry which is preliminary data.</text>
</comment>
<dbReference type="AlphaFoldDB" id="A0A8X6FXZ5"/>
<organism evidence="1 2">
    <name type="scientific">Trichonephila clavata</name>
    <name type="common">Joro spider</name>
    <name type="synonym">Nephila clavata</name>
    <dbReference type="NCBI Taxonomy" id="2740835"/>
    <lineage>
        <taxon>Eukaryota</taxon>
        <taxon>Metazoa</taxon>
        <taxon>Ecdysozoa</taxon>
        <taxon>Arthropoda</taxon>
        <taxon>Chelicerata</taxon>
        <taxon>Arachnida</taxon>
        <taxon>Araneae</taxon>
        <taxon>Araneomorphae</taxon>
        <taxon>Entelegynae</taxon>
        <taxon>Araneoidea</taxon>
        <taxon>Nephilidae</taxon>
        <taxon>Trichonephila</taxon>
    </lineage>
</organism>
<reference evidence="1" key="1">
    <citation type="submission" date="2020-07" db="EMBL/GenBank/DDBJ databases">
        <title>Multicomponent nature underlies the extraordinary mechanical properties of spider dragline silk.</title>
        <authorList>
            <person name="Kono N."/>
            <person name="Nakamura H."/>
            <person name="Mori M."/>
            <person name="Yoshida Y."/>
            <person name="Ohtoshi R."/>
            <person name="Malay A.D."/>
            <person name="Moran D.A.P."/>
            <person name="Tomita M."/>
            <person name="Numata K."/>
            <person name="Arakawa K."/>
        </authorList>
    </citation>
    <scope>NUCLEOTIDE SEQUENCE</scope>
</reference>
<proteinExistence type="predicted"/>
<evidence type="ECO:0000313" key="2">
    <source>
        <dbReference type="Proteomes" id="UP000887116"/>
    </source>
</evidence>